<feature type="transmembrane region" description="Helical" evidence="6">
    <location>
        <begin position="115"/>
        <end position="136"/>
    </location>
</feature>
<gene>
    <name evidence="7" type="ORF">BC938DRAFT_475970</name>
</gene>
<evidence type="ECO:0000256" key="3">
    <source>
        <dbReference type="ARBA" id="ARBA00022989"/>
    </source>
</evidence>
<dbReference type="Pfam" id="PF05978">
    <property type="entry name" value="UNC-93"/>
    <property type="match status" value="1"/>
</dbReference>
<accession>A0A433QR49</accession>
<dbReference type="PANTHER" id="PTHR23294:SF59">
    <property type="entry name" value="UNC93-LIKE PROTEIN C922.05C"/>
    <property type="match status" value="1"/>
</dbReference>
<dbReference type="AlphaFoldDB" id="A0A433QR49"/>
<dbReference type="GO" id="GO:0016020">
    <property type="term" value="C:membrane"/>
    <property type="evidence" value="ECO:0007669"/>
    <property type="project" value="UniProtKB-SubCell"/>
</dbReference>
<feature type="transmembrane region" description="Helical" evidence="6">
    <location>
        <begin position="268"/>
        <end position="291"/>
    </location>
</feature>
<keyword evidence="8" id="KW-1185">Reference proteome</keyword>
<feature type="transmembrane region" description="Helical" evidence="6">
    <location>
        <begin position="195"/>
        <end position="219"/>
    </location>
</feature>
<dbReference type="Gene3D" id="1.20.1250.20">
    <property type="entry name" value="MFS general substrate transporter like domains"/>
    <property type="match status" value="1"/>
</dbReference>
<feature type="transmembrane region" description="Helical" evidence="6">
    <location>
        <begin position="148"/>
        <end position="166"/>
    </location>
</feature>
<evidence type="ECO:0000313" key="7">
    <source>
        <dbReference type="EMBL" id="RUS32241.1"/>
    </source>
</evidence>
<feature type="transmembrane region" description="Helical" evidence="6">
    <location>
        <begin position="239"/>
        <end position="256"/>
    </location>
</feature>
<name>A0A433QR49_9FUNG</name>
<feature type="transmembrane region" description="Helical" evidence="6">
    <location>
        <begin position="311"/>
        <end position="332"/>
    </location>
</feature>
<keyword evidence="2 6" id="KW-0812">Transmembrane</keyword>
<dbReference type="EMBL" id="RBNJ01002232">
    <property type="protein sequence ID" value="RUS32241.1"/>
    <property type="molecule type" value="Genomic_DNA"/>
</dbReference>
<keyword evidence="4 6" id="KW-0472">Membrane</keyword>
<evidence type="ECO:0000313" key="8">
    <source>
        <dbReference type="Proteomes" id="UP000274822"/>
    </source>
</evidence>
<feature type="transmembrane region" description="Helical" evidence="6">
    <location>
        <begin position="52"/>
        <end position="70"/>
    </location>
</feature>
<evidence type="ECO:0000256" key="6">
    <source>
        <dbReference type="SAM" id="Phobius"/>
    </source>
</evidence>
<reference evidence="7 8" key="1">
    <citation type="journal article" date="2018" name="New Phytol.">
        <title>Phylogenomics of Endogonaceae and evolution of mycorrhizas within Mucoromycota.</title>
        <authorList>
            <person name="Chang Y."/>
            <person name="Desiro A."/>
            <person name="Na H."/>
            <person name="Sandor L."/>
            <person name="Lipzen A."/>
            <person name="Clum A."/>
            <person name="Barry K."/>
            <person name="Grigoriev I.V."/>
            <person name="Martin F.M."/>
            <person name="Stajich J.E."/>
            <person name="Smith M.E."/>
            <person name="Bonito G."/>
            <person name="Spatafora J.W."/>
        </authorList>
    </citation>
    <scope>NUCLEOTIDE SEQUENCE [LARGE SCALE GENOMIC DNA]</scope>
    <source>
        <strain evidence="7 8">AD002</strain>
    </source>
</reference>
<proteinExistence type="predicted"/>
<sequence length="434" mass="46964">MFNALNGLGAGGRIGADVSLVDKANSALYSCFAIIGFFAGSVNNILGFKLTLFFGTIGYVVYAGSLWSYDRNQNDAFVIAAGALLGASAGLLWTAQGCVMMSYPEEKDKGKYVSIFWAIFNLGAVLGSIIPLALNIENKSSGGVSDGTYIAFMIIMMFGILLILLLKPPNKVTRDDGTPVTLVVSTDWRSELKSIVLLLGNWRMVLLIPMFLGSNWFYAYQFGINAIYFDVPTRALNGTMYWAAQIFGSIAMGWFLDSKFLNRRGRGLAGLAIMGTLFCGVWAGGLAFQLGFERGENLGVGWSDPRFPGPFVLYFSYGMMDSIYQTYCYWLMGALTNDAAALSTPLRRLLQRHPIGWRSVQLCDRFSLDTAGDRAGDLVGSLRVECAVRVPGGTDGNGNELWARVRRARARGRGDGGGKGEGGGSTGERECGEG</sequence>
<evidence type="ECO:0008006" key="9">
    <source>
        <dbReference type="Google" id="ProtNLM"/>
    </source>
</evidence>
<dbReference type="InterPro" id="IPR051617">
    <property type="entry name" value="UNC-93-like_regulator"/>
</dbReference>
<evidence type="ECO:0000256" key="5">
    <source>
        <dbReference type="SAM" id="MobiDB-lite"/>
    </source>
</evidence>
<protein>
    <recommendedName>
        <fullName evidence="9">Major facilitator superfamily domain-containing protein</fullName>
    </recommendedName>
</protein>
<feature type="transmembrane region" description="Helical" evidence="6">
    <location>
        <begin position="27"/>
        <end position="45"/>
    </location>
</feature>
<dbReference type="PANTHER" id="PTHR23294">
    <property type="entry name" value="ET TRANSLATION PRODUCT-RELATED"/>
    <property type="match status" value="1"/>
</dbReference>
<evidence type="ECO:0000256" key="4">
    <source>
        <dbReference type="ARBA" id="ARBA00023136"/>
    </source>
</evidence>
<feature type="transmembrane region" description="Helical" evidence="6">
    <location>
        <begin position="76"/>
        <end position="95"/>
    </location>
</feature>
<keyword evidence="3 6" id="KW-1133">Transmembrane helix</keyword>
<dbReference type="Proteomes" id="UP000274822">
    <property type="component" value="Unassembled WGS sequence"/>
</dbReference>
<dbReference type="InterPro" id="IPR010291">
    <property type="entry name" value="Ion_channel_UNC-93"/>
</dbReference>
<comment type="subcellular location">
    <subcellularLocation>
        <location evidence="1">Membrane</location>
        <topology evidence="1">Multi-pass membrane protein</topology>
    </subcellularLocation>
</comment>
<dbReference type="InterPro" id="IPR036259">
    <property type="entry name" value="MFS_trans_sf"/>
</dbReference>
<feature type="region of interest" description="Disordered" evidence="5">
    <location>
        <begin position="411"/>
        <end position="434"/>
    </location>
</feature>
<organism evidence="7 8">
    <name type="scientific">Jimgerdemannia flammicorona</name>
    <dbReference type="NCBI Taxonomy" id="994334"/>
    <lineage>
        <taxon>Eukaryota</taxon>
        <taxon>Fungi</taxon>
        <taxon>Fungi incertae sedis</taxon>
        <taxon>Mucoromycota</taxon>
        <taxon>Mucoromycotina</taxon>
        <taxon>Endogonomycetes</taxon>
        <taxon>Endogonales</taxon>
        <taxon>Endogonaceae</taxon>
        <taxon>Jimgerdemannia</taxon>
    </lineage>
</organism>
<dbReference type="SUPFAM" id="SSF103473">
    <property type="entry name" value="MFS general substrate transporter"/>
    <property type="match status" value="1"/>
</dbReference>
<evidence type="ECO:0000256" key="1">
    <source>
        <dbReference type="ARBA" id="ARBA00004141"/>
    </source>
</evidence>
<evidence type="ECO:0000256" key="2">
    <source>
        <dbReference type="ARBA" id="ARBA00022692"/>
    </source>
</evidence>
<comment type="caution">
    <text evidence="7">The sequence shown here is derived from an EMBL/GenBank/DDBJ whole genome shotgun (WGS) entry which is preliminary data.</text>
</comment>